<sequence length="393" mass="45100">MKKAFDQVIHDILSFNVLEQSILVAVAGLFLPFQFSAAVLAAVLVFALWKGHLVQAVRQQRGALWFYAFCALEIVVSALYRNWIGLLNAGGFVLIGFFIAFYRRQLTPRLFQYVVSEIIVLSWLAGFYGLYEFQKVSARKGYDFFDFVIQNSPKDRINSTFMNANFYATILEFEVVFCLYKFIRTKKAGFRVYYVVTACFNFFMMLLTGCRTALLPFLFIFPVFFWFDRKRIWFIGSMIAEMSALVLVLMFPELIPRFDQMSTLTSRFEIWSTSLLAISMHPWFGQGPQTYGHVYKALHGHKAPHSHNIALDALTSYGVVGTTLLLGYGWSVWREIYASYRQSKDPAIFAMILCFFVIFFIHGLLDVTMNFLATGCIFLLVINSAAPNKAIRS</sequence>
<name>A0AC61R7H6_9FIRM</name>
<dbReference type="Proteomes" id="UP000308836">
    <property type="component" value="Unassembled WGS sequence"/>
</dbReference>
<evidence type="ECO:0000313" key="2">
    <source>
        <dbReference type="Proteomes" id="UP000308836"/>
    </source>
</evidence>
<comment type="caution">
    <text evidence="1">The sequence shown here is derived from an EMBL/GenBank/DDBJ whole genome shotgun (WGS) entry which is preliminary data.</text>
</comment>
<accession>A0AC61R7H6</accession>
<keyword evidence="2" id="KW-1185">Reference proteome</keyword>
<gene>
    <name evidence="1" type="ORF">E5336_06990</name>
</gene>
<keyword evidence="1" id="KW-0436">Ligase</keyword>
<evidence type="ECO:0000313" key="1">
    <source>
        <dbReference type="EMBL" id="TGY65890.1"/>
    </source>
</evidence>
<reference evidence="1" key="1">
    <citation type="submission" date="2019-04" db="EMBL/GenBank/DDBJ databases">
        <title>Microbes associate with the intestines of laboratory mice.</title>
        <authorList>
            <person name="Navarre W."/>
            <person name="Wong E."/>
            <person name="Huang K."/>
            <person name="Tropini C."/>
            <person name="Ng K."/>
            <person name="Yu B."/>
        </authorList>
    </citation>
    <scope>NUCLEOTIDE SEQUENCE</scope>
    <source>
        <strain evidence="1">NM09_H32</strain>
    </source>
</reference>
<proteinExistence type="predicted"/>
<protein>
    <submittedName>
        <fullName evidence="1">O-antigen ligase family protein</fullName>
    </submittedName>
</protein>
<dbReference type="EMBL" id="SRYG01000012">
    <property type="protein sequence ID" value="TGY65890.1"/>
    <property type="molecule type" value="Genomic_DNA"/>
</dbReference>
<organism evidence="1 2">
    <name type="scientific">Dubosiella muris</name>
    <dbReference type="NCBI Taxonomy" id="3038133"/>
    <lineage>
        <taxon>Bacteria</taxon>
        <taxon>Bacillati</taxon>
        <taxon>Bacillota</taxon>
        <taxon>Erysipelotrichia</taxon>
        <taxon>Erysipelotrichales</taxon>
        <taxon>Erysipelotrichaceae</taxon>
        <taxon>Dubosiella</taxon>
    </lineage>
</organism>